<feature type="region of interest" description="Disordered" evidence="1">
    <location>
        <begin position="1"/>
        <end position="31"/>
    </location>
</feature>
<comment type="caution">
    <text evidence="3">The sequence shown here is derived from an EMBL/GenBank/DDBJ whole genome shotgun (WGS) entry which is preliminary data.</text>
</comment>
<protein>
    <submittedName>
        <fullName evidence="3">Uncharacterized protein</fullName>
    </submittedName>
</protein>
<dbReference type="Proteomes" id="UP000291422">
    <property type="component" value="Unassembled WGS sequence"/>
</dbReference>
<dbReference type="EMBL" id="PDXD01000055">
    <property type="protein sequence ID" value="RYN67279.1"/>
    <property type="molecule type" value="Genomic_DNA"/>
</dbReference>
<feature type="transmembrane region" description="Helical" evidence="2">
    <location>
        <begin position="138"/>
        <end position="155"/>
    </location>
</feature>
<organism evidence="3 4">
    <name type="scientific">Alternaria alternata</name>
    <name type="common">Alternaria rot fungus</name>
    <name type="synonym">Torula alternata</name>
    <dbReference type="NCBI Taxonomy" id="5599"/>
    <lineage>
        <taxon>Eukaryota</taxon>
        <taxon>Fungi</taxon>
        <taxon>Dikarya</taxon>
        <taxon>Ascomycota</taxon>
        <taxon>Pezizomycotina</taxon>
        <taxon>Dothideomycetes</taxon>
        <taxon>Pleosporomycetidae</taxon>
        <taxon>Pleosporales</taxon>
        <taxon>Pleosporineae</taxon>
        <taxon>Pleosporaceae</taxon>
        <taxon>Alternaria</taxon>
        <taxon>Alternaria sect. Alternaria</taxon>
        <taxon>Alternaria alternata complex</taxon>
    </lineage>
</organism>
<evidence type="ECO:0000256" key="1">
    <source>
        <dbReference type="SAM" id="MobiDB-lite"/>
    </source>
</evidence>
<keyword evidence="2" id="KW-0812">Transmembrane</keyword>
<evidence type="ECO:0000256" key="2">
    <source>
        <dbReference type="SAM" id="Phobius"/>
    </source>
</evidence>
<keyword evidence="2" id="KW-0472">Membrane</keyword>
<dbReference type="AlphaFoldDB" id="A0A4Q4N0S2"/>
<accession>A0A4Q4N0S2</accession>
<sequence length="165" mass="17502">MILPTLPPHEVTSQQSDEPAANTTGLQEHTPSFTDYKTELTLLSLTITVNMSPRRSSQDSDIAEVIWSDEIPATLTDAKLSISPAITVLSQAPFVESQRAGPAPTEANTKVFICAAVGGAAGAALWGLSNEMFSTNSVLNSVVAFIVVASVYITPRLMSGSRLRP</sequence>
<feature type="transmembrane region" description="Helical" evidence="2">
    <location>
        <begin position="107"/>
        <end position="126"/>
    </location>
</feature>
<keyword evidence="2" id="KW-1133">Transmembrane helix</keyword>
<reference evidence="4" key="1">
    <citation type="journal article" date="2019" name="bioRxiv">
        <title>Genomics, evolutionary history and diagnostics of the Alternaria alternata species group including apple and Asian pear pathotypes.</title>
        <authorList>
            <person name="Armitage A.D."/>
            <person name="Cockerton H.M."/>
            <person name="Sreenivasaprasad S."/>
            <person name="Woodhall J.W."/>
            <person name="Lane C.R."/>
            <person name="Harrison R.J."/>
            <person name="Clarkson J.P."/>
        </authorList>
    </citation>
    <scope>NUCLEOTIDE SEQUENCE [LARGE SCALE GENOMIC DNA]</scope>
    <source>
        <strain evidence="4">FERA 1177</strain>
    </source>
</reference>
<proteinExistence type="predicted"/>
<evidence type="ECO:0000313" key="4">
    <source>
        <dbReference type="Proteomes" id="UP000291422"/>
    </source>
</evidence>
<dbReference type="VEuPathDB" id="FungiDB:CC77DRAFT_63433"/>
<feature type="compositionally biased region" description="Polar residues" evidence="1">
    <location>
        <begin position="11"/>
        <end position="31"/>
    </location>
</feature>
<name>A0A4Q4N0S2_ALTAL</name>
<evidence type="ECO:0000313" key="3">
    <source>
        <dbReference type="EMBL" id="RYN67279.1"/>
    </source>
</evidence>
<gene>
    <name evidence="3" type="ORF">AA0117_g11663</name>
</gene>